<feature type="domain" description="Reverse transcriptase Ty1/copia-type" evidence="2">
    <location>
        <begin position="308"/>
        <end position="388"/>
    </location>
</feature>
<dbReference type="InterPro" id="IPR043502">
    <property type="entry name" value="DNA/RNA_pol_sf"/>
</dbReference>
<dbReference type="InterPro" id="IPR013103">
    <property type="entry name" value="RVT_2"/>
</dbReference>
<dbReference type="GO" id="GO:0004190">
    <property type="term" value="F:aspartic-type endopeptidase activity"/>
    <property type="evidence" value="ECO:0007669"/>
    <property type="project" value="UniProtKB-KW"/>
</dbReference>
<protein>
    <submittedName>
        <fullName evidence="4">Retrovirus-related Pol polyprotein from transposon RE2</fullName>
    </submittedName>
</protein>
<evidence type="ECO:0000259" key="2">
    <source>
        <dbReference type="Pfam" id="PF07727"/>
    </source>
</evidence>
<evidence type="ECO:0000256" key="1">
    <source>
        <dbReference type="ARBA" id="ARBA00022750"/>
    </source>
</evidence>
<comment type="caution">
    <text evidence="4">The sequence shown here is derived from an EMBL/GenBank/DDBJ whole genome shotgun (WGS) entry which is preliminary data.</text>
</comment>
<keyword evidence="1" id="KW-0064">Aspartyl protease</keyword>
<dbReference type="AlphaFoldDB" id="A0AAW2WC03"/>
<sequence length="494" mass="55589">MAGKINSEKHWIIDSRATKYVTWNGELLEEKNGNIQWQPIKVPNGESIAVRVVGKISLPNGMETNDVLNIPNFKCNLLFVSRLTRDFSALTFLANFCIIQDLPTRNLIGAARHCGGLYLLELVLDGGVAMTVSGKHNSTLWRWRLGHASSSKIKLIQSNSSIVKNDLAQVEARHSQWVRRQLKHLKEYEINLPPSIAQSQPIPYSRKHAIDSKWVYKIKLKPNGEVECYKARLVAKGFIQVEGIDFYETFAPVAKLVTVRCLIAVAAKKNWEIHQLDVNNAFCHGDLDEEVYMRIPQGFSKEGKMRNGESFIVALIYVDDVILTENDAKKIQEIKVYLNKNFGIKDLGALKYSLEIEVARSPQGIVLSQRKYTLDNLQEAGMLGCKPNPFSMEQTYKLSLDHDGPRTNALRYKRLIGVLLYLMVVAVGQLKGTSRRLSSVLQDGIEMAESRLETMVQSRLARLTKVESRSRAIGVSTIPPKSKQSLRLAQSASI</sequence>
<keyword evidence="1" id="KW-0645">Protease</keyword>
<feature type="domain" description="Reverse transcriptase Ty1/copia-type" evidence="2">
    <location>
        <begin position="206"/>
        <end position="304"/>
    </location>
</feature>
<dbReference type="Pfam" id="PF22936">
    <property type="entry name" value="Pol_BBD"/>
    <property type="match status" value="1"/>
</dbReference>
<evidence type="ECO:0000259" key="3">
    <source>
        <dbReference type="Pfam" id="PF22936"/>
    </source>
</evidence>
<dbReference type="SUPFAM" id="SSF56672">
    <property type="entry name" value="DNA/RNA polymerases"/>
    <property type="match status" value="1"/>
</dbReference>
<name>A0AAW2WC03_9LAMI</name>
<proteinExistence type="predicted"/>
<dbReference type="InterPro" id="IPR054722">
    <property type="entry name" value="PolX-like_BBD"/>
</dbReference>
<gene>
    <name evidence="4" type="ORF">Slati_2407900</name>
</gene>
<feature type="domain" description="Retrovirus-related Pol polyprotein from transposon TNT 1-94-like beta-barrel" evidence="3">
    <location>
        <begin position="11"/>
        <end position="84"/>
    </location>
</feature>
<accession>A0AAW2WC03</accession>
<reference evidence="4" key="2">
    <citation type="journal article" date="2024" name="Plant">
        <title>Genomic evolution and insights into agronomic trait innovations of Sesamum species.</title>
        <authorList>
            <person name="Miao H."/>
            <person name="Wang L."/>
            <person name="Qu L."/>
            <person name="Liu H."/>
            <person name="Sun Y."/>
            <person name="Le M."/>
            <person name="Wang Q."/>
            <person name="Wei S."/>
            <person name="Zheng Y."/>
            <person name="Lin W."/>
            <person name="Duan Y."/>
            <person name="Cao H."/>
            <person name="Xiong S."/>
            <person name="Wang X."/>
            <person name="Wei L."/>
            <person name="Li C."/>
            <person name="Ma Q."/>
            <person name="Ju M."/>
            <person name="Zhao R."/>
            <person name="Li G."/>
            <person name="Mu C."/>
            <person name="Tian Q."/>
            <person name="Mei H."/>
            <person name="Zhang T."/>
            <person name="Gao T."/>
            <person name="Zhang H."/>
        </authorList>
    </citation>
    <scope>NUCLEOTIDE SEQUENCE</scope>
    <source>
        <strain evidence="4">KEN1</strain>
    </source>
</reference>
<reference evidence="4" key="1">
    <citation type="submission" date="2020-06" db="EMBL/GenBank/DDBJ databases">
        <authorList>
            <person name="Li T."/>
            <person name="Hu X."/>
            <person name="Zhang T."/>
            <person name="Song X."/>
            <person name="Zhang H."/>
            <person name="Dai N."/>
            <person name="Sheng W."/>
            <person name="Hou X."/>
            <person name="Wei L."/>
        </authorList>
    </citation>
    <scope>NUCLEOTIDE SEQUENCE</scope>
    <source>
        <strain evidence="4">KEN1</strain>
        <tissue evidence="4">Leaf</tissue>
    </source>
</reference>
<evidence type="ECO:0000313" key="4">
    <source>
        <dbReference type="EMBL" id="KAL0439249.1"/>
    </source>
</evidence>
<dbReference type="EMBL" id="JACGWN010000008">
    <property type="protein sequence ID" value="KAL0439249.1"/>
    <property type="molecule type" value="Genomic_DNA"/>
</dbReference>
<dbReference type="Pfam" id="PF07727">
    <property type="entry name" value="RVT_2"/>
    <property type="match status" value="2"/>
</dbReference>
<organism evidence="4">
    <name type="scientific">Sesamum latifolium</name>
    <dbReference type="NCBI Taxonomy" id="2727402"/>
    <lineage>
        <taxon>Eukaryota</taxon>
        <taxon>Viridiplantae</taxon>
        <taxon>Streptophyta</taxon>
        <taxon>Embryophyta</taxon>
        <taxon>Tracheophyta</taxon>
        <taxon>Spermatophyta</taxon>
        <taxon>Magnoliopsida</taxon>
        <taxon>eudicotyledons</taxon>
        <taxon>Gunneridae</taxon>
        <taxon>Pentapetalae</taxon>
        <taxon>asterids</taxon>
        <taxon>lamiids</taxon>
        <taxon>Lamiales</taxon>
        <taxon>Pedaliaceae</taxon>
        <taxon>Sesamum</taxon>
    </lineage>
</organism>
<keyword evidence="1" id="KW-0378">Hydrolase</keyword>